<evidence type="ECO:0000313" key="2">
    <source>
        <dbReference type="RefSeq" id="XP_075091487.1"/>
    </source>
</evidence>
<accession>A0AC58T2N2</accession>
<reference evidence="2" key="2">
    <citation type="submission" date="2025-08" db="UniProtKB">
        <authorList>
            <consortium name="RefSeq"/>
        </authorList>
    </citation>
    <scope>IDENTIFICATION</scope>
    <source>
        <tissue evidence="2">Leaf</tissue>
    </source>
</reference>
<keyword evidence="1" id="KW-1185">Reference proteome</keyword>
<protein>
    <submittedName>
        <fullName evidence="2">Uncharacterized protein LOC142171697</fullName>
    </submittedName>
</protein>
<gene>
    <name evidence="2" type="primary">LOC142171697</name>
</gene>
<dbReference type="Proteomes" id="UP000790787">
    <property type="component" value="Chromosome 17"/>
</dbReference>
<organism evidence="1 2">
    <name type="scientific">Nicotiana tabacum</name>
    <name type="common">Common tobacco</name>
    <dbReference type="NCBI Taxonomy" id="4097"/>
    <lineage>
        <taxon>Eukaryota</taxon>
        <taxon>Viridiplantae</taxon>
        <taxon>Streptophyta</taxon>
        <taxon>Embryophyta</taxon>
        <taxon>Tracheophyta</taxon>
        <taxon>Spermatophyta</taxon>
        <taxon>Magnoliopsida</taxon>
        <taxon>eudicotyledons</taxon>
        <taxon>Gunneridae</taxon>
        <taxon>Pentapetalae</taxon>
        <taxon>asterids</taxon>
        <taxon>lamiids</taxon>
        <taxon>Solanales</taxon>
        <taxon>Solanaceae</taxon>
        <taxon>Nicotianoideae</taxon>
        <taxon>Nicotianeae</taxon>
        <taxon>Nicotiana</taxon>
    </lineage>
</organism>
<dbReference type="RefSeq" id="XP_075091487.1">
    <property type="nucleotide sequence ID" value="XM_075235386.1"/>
</dbReference>
<sequence length="482" mass="55652">MVSTNLISLIRRKIMQLSDVLSGKLCKSLLISGLILYVIYILLSTHSCCYATTMFDNLMRFKGDNQDDSPTNVSHLVFGITSSSKTWKDRISYVESWWRPNVTRGFVFLENFPRELLPWPSTCPPFKISENTSRYKMYDKHPIPQTIRMARVVAETFKMENKSARWYIMADDDTIFFLDNLVEVLSKYDHRKYFYVGMNSETHASNFVHSFNMAFGGGGYVFSYALVEAMVDNLDICIKRYPTYYGGDRILQSCVADLGVSLTRQKGFHQMDLHGDISGFLSAHPQSPLVSLHHLDFVDPIFPLMNKSQSLNHLMKVAKLGDESRILQQSICYYKPKNWTFSISWGYSIQIYESIFPPSLITIPLQTFIPWSKLFKPWFVFNTRLLSNNPCEAPHLLFFESMQKMKNHLLTNYTRKYPRKLPPCSFSGNHSANHISEIHVLSPMKKLDSVGSRRECCDVVNKAETNVTEIKLRDCMQDEIIP</sequence>
<reference evidence="1" key="1">
    <citation type="journal article" date="2014" name="Nat. Commun.">
        <title>The tobacco genome sequence and its comparison with those of tomato and potato.</title>
        <authorList>
            <person name="Sierro N."/>
            <person name="Battey J.N."/>
            <person name="Ouadi S."/>
            <person name="Bakaher N."/>
            <person name="Bovet L."/>
            <person name="Willig A."/>
            <person name="Goepfert S."/>
            <person name="Peitsch M.C."/>
            <person name="Ivanov N.V."/>
        </authorList>
    </citation>
    <scope>NUCLEOTIDE SEQUENCE [LARGE SCALE GENOMIC DNA]</scope>
</reference>
<name>A0AC58T2N2_TOBAC</name>
<proteinExistence type="predicted"/>
<evidence type="ECO:0000313" key="1">
    <source>
        <dbReference type="Proteomes" id="UP000790787"/>
    </source>
</evidence>